<gene>
    <name evidence="10" type="ORF">UFOPK3381_00492</name>
</gene>
<dbReference type="Pfam" id="PF02463">
    <property type="entry name" value="SMC_N"/>
    <property type="match status" value="1"/>
</dbReference>
<dbReference type="GO" id="GO:0006260">
    <property type="term" value="P:DNA replication"/>
    <property type="evidence" value="ECO:0007669"/>
    <property type="project" value="UniProtKB-KW"/>
</dbReference>
<keyword evidence="6" id="KW-0547">Nucleotide-binding</keyword>
<dbReference type="GO" id="GO:0003697">
    <property type="term" value="F:single-stranded DNA binding"/>
    <property type="evidence" value="ECO:0007669"/>
    <property type="project" value="InterPro"/>
</dbReference>
<dbReference type="InterPro" id="IPR027417">
    <property type="entry name" value="P-loop_NTPase"/>
</dbReference>
<comment type="similarity">
    <text evidence="2">Belongs to the RecF family.</text>
</comment>
<dbReference type="HAMAP" id="MF_00365">
    <property type="entry name" value="RecF"/>
    <property type="match status" value="1"/>
</dbReference>
<dbReference type="PANTHER" id="PTHR32182:SF0">
    <property type="entry name" value="DNA REPLICATION AND REPAIR PROTEIN RECF"/>
    <property type="match status" value="1"/>
</dbReference>
<evidence type="ECO:0000256" key="7">
    <source>
        <dbReference type="ARBA" id="ARBA00022840"/>
    </source>
</evidence>
<keyword evidence="4" id="KW-0963">Cytoplasm</keyword>
<dbReference type="PANTHER" id="PTHR32182">
    <property type="entry name" value="DNA REPLICATION AND REPAIR PROTEIN RECF"/>
    <property type="match status" value="1"/>
</dbReference>
<evidence type="ECO:0000259" key="9">
    <source>
        <dbReference type="Pfam" id="PF02463"/>
    </source>
</evidence>
<dbReference type="InterPro" id="IPR001238">
    <property type="entry name" value="DNA-binding_RecF"/>
</dbReference>
<evidence type="ECO:0000313" key="10">
    <source>
        <dbReference type="EMBL" id="CAB4865349.1"/>
    </source>
</evidence>
<evidence type="ECO:0000256" key="4">
    <source>
        <dbReference type="ARBA" id="ARBA00022490"/>
    </source>
</evidence>
<organism evidence="10">
    <name type="scientific">freshwater metagenome</name>
    <dbReference type="NCBI Taxonomy" id="449393"/>
    <lineage>
        <taxon>unclassified sequences</taxon>
        <taxon>metagenomes</taxon>
        <taxon>ecological metagenomes</taxon>
    </lineage>
</organism>
<proteinExistence type="inferred from homology"/>
<comment type="subcellular location">
    <subcellularLocation>
        <location evidence="1">Cytoplasm</location>
    </subcellularLocation>
</comment>
<accession>A0A6J7DA79</accession>
<dbReference type="PROSITE" id="PS00618">
    <property type="entry name" value="RECF_2"/>
    <property type="match status" value="1"/>
</dbReference>
<keyword evidence="7" id="KW-0067">ATP-binding</keyword>
<evidence type="ECO:0000256" key="6">
    <source>
        <dbReference type="ARBA" id="ARBA00022741"/>
    </source>
</evidence>
<dbReference type="SUPFAM" id="SSF52540">
    <property type="entry name" value="P-loop containing nucleoside triphosphate hydrolases"/>
    <property type="match status" value="1"/>
</dbReference>
<dbReference type="EMBL" id="CAFBLN010000013">
    <property type="protein sequence ID" value="CAB4865349.1"/>
    <property type="molecule type" value="Genomic_DNA"/>
</dbReference>
<evidence type="ECO:0000256" key="3">
    <source>
        <dbReference type="ARBA" id="ARBA00020170"/>
    </source>
</evidence>
<dbReference type="InterPro" id="IPR018078">
    <property type="entry name" value="DNA-binding_RecF_CS"/>
</dbReference>
<name>A0A6J7DA79_9ZZZZ</name>
<keyword evidence="5" id="KW-0235">DNA replication</keyword>
<dbReference type="NCBIfam" id="TIGR00611">
    <property type="entry name" value="recf"/>
    <property type="match status" value="1"/>
</dbReference>
<dbReference type="Gene3D" id="1.20.1050.90">
    <property type="entry name" value="RecF/RecN/SMC, N-terminal domain"/>
    <property type="match status" value="1"/>
</dbReference>
<dbReference type="GO" id="GO:0005524">
    <property type="term" value="F:ATP binding"/>
    <property type="evidence" value="ECO:0007669"/>
    <property type="project" value="UniProtKB-KW"/>
</dbReference>
<keyword evidence="8" id="KW-0238">DNA-binding</keyword>
<dbReference type="InterPro" id="IPR003395">
    <property type="entry name" value="RecF/RecN/SMC_N"/>
</dbReference>
<dbReference type="GO" id="GO:0006302">
    <property type="term" value="P:double-strand break repair"/>
    <property type="evidence" value="ECO:0007669"/>
    <property type="project" value="TreeGrafter"/>
</dbReference>
<protein>
    <recommendedName>
        <fullName evidence="3">DNA replication and repair protein RecF</fullName>
    </recommendedName>
</protein>
<sequence length="359" mass="39903">MGLVELQLTNFRVFESRHVTPPADAVTVFLSPNGTGKTSILEAVFALATGGSFRTTSASDLLRTGSDAASVHGLAFQGTRRLDMKLQLKRGVRNVTKRLTINEQRPQTYADIYDVFPVTIFTPEGVDMVRREPSGRRDFLTRLIVNLDPRTSDVVERFERVLRQRNALLKSLGGELPTAMQRDELDIWTSEFVDVSELLVGAREKVLTPLAELTASYYEEIAGGSGDVGLSYERSWTDELAPSLDAAFRDDRYRGHTTVGPHRDDIRITLDQRDARRQASQGEQRSVALSMLLAGDALVRRERDISPLLMLDDVFSELDPIRCSRLLHLLPSGQTLVTTASPLPQELLPAVIIDLSKGE</sequence>
<dbReference type="GO" id="GO:0005737">
    <property type="term" value="C:cytoplasm"/>
    <property type="evidence" value="ECO:0007669"/>
    <property type="project" value="UniProtKB-SubCell"/>
</dbReference>
<evidence type="ECO:0000256" key="1">
    <source>
        <dbReference type="ARBA" id="ARBA00004496"/>
    </source>
</evidence>
<reference evidence="10" key="1">
    <citation type="submission" date="2020-05" db="EMBL/GenBank/DDBJ databases">
        <authorList>
            <person name="Chiriac C."/>
            <person name="Salcher M."/>
            <person name="Ghai R."/>
            <person name="Kavagutti S V."/>
        </authorList>
    </citation>
    <scope>NUCLEOTIDE SEQUENCE</scope>
</reference>
<evidence type="ECO:0000256" key="5">
    <source>
        <dbReference type="ARBA" id="ARBA00022705"/>
    </source>
</evidence>
<feature type="domain" description="RecF/RecN/SMC N-terminal" evidence="9">
    <location>
        <begin position="3"/>
        <end position="333"/>
    </location>
</feature>
<dbReference type="AlphaFoldDB" id="A0A6J7DA79"/>
<dbReference type="Gene3D" id="3.40.50.300">
    <property type="entry name" value="P-loop containing nucleotide triphosphate hydrolases"/>
    <property type="match status" value="1"/>
</dbReference>
<evidence type="ECO:0000256" key="8">
    <source>
        <dbReference type="ARBA" id="ARBA00023125"/>
    </source>
</evidence>
<evidence type="ECO:0000256" key="2">
    <source>
        <dbReference type="ARBA" id="ARBA00008016"/>
    </source>
</evidence>
<dbReference type="GO" id="GO:0000731">
    <property type="term" value="P:DNA synthesis involved in DNA repair"/>
    <property type="evidence" value="ECO:0007669"/>
    <property type="project" value="TreeGrafter"/>
</dbReference>
<dbReference type="InterPro" id="IPR042174">
    <property type="entry name" value="RecF_2"/>
</dbReference>